<name>A0A1I1YFK7_9FIRM</name>
<dbReference type="OrthoDB" id="5944985at2"/>
<keyword evidence="2" id="KW-1185">Reference proteome</keyword>
<dbReference type="AlphaFoldDB" id="A0A1I1YFK7"/>
<accession>A0A1I1YFK7</accession>
<protein>
    <submittedName>
        <fullName evidence="1">Uncharacterized protein</fullName>
    </submittedName>
</protein>
<dbReference type="RefSeq" id="WP_093912704.1">
    <property type="nucleotide sequence ID" value="NZ_FONL01000002.1"/>
</dbReference>
<proteinExistence type="predicted"/>
<sequence>MELQLYRLETDPVLRRLVAPMNSVELHEMEEDIRLNGGNRGVRVWGRIILADHEYYEYCHRQNIPFCLVDVPLTNRTEAIAWVCRNQLSRKSLVGEMRKYLIGKQSIAERSAASYLLKSPVHREGGLTLGSIEKTYRENTLTRLRARIGTQYAINHITVRKYEAYARSIDRIYQSSQDFVNAHLSGRLKLSFEKVESLASLDPDIIACKCQRWLTGTHEKGTLNHEDDNMTVPVVSIKTMPAYDPDGEITSLSLTIPSWISSIMRVRNVTRMEETSESARFRLHRALLRLKSTTDKMIFVLRKETDGRL</sequence>
<dbReference type="EMBL" id="FONL01000002">
    <property type="protein sequence ID" value="SFE16730.1"/>
    <property type="molecule type" value="Genomic_DNA"/>
</dbReference>
<organism evidence="1 2">
    <name type="scientific">Succiniclasticum ruminis DSM 9236</name>
    <dbReference type="NCBI Taxonomy" id="1123323"/>
    <lineage>
        <taxon>Bacteria</taxon>
        <taxon>Bacillati</taxon>
        <taxon>Bacillota</taxon>
        <taxon>Negativicutes</taxon>
        <taxon>Acidaminococcales</taxon>
        <taxon>Acidaminococcaceae</taxon>
        <taxon>Succiniclasticum</taxon>
    </lineage>
</organism>
<gene>
    <name evidence="1" type="ORF">SAMN05216245_102121</name>
</gene>
<evidence type="ECO:0000313" key="1">
    <source>
        <dbReference type="EMBL" id="SFE16730.1"/>
    </source>
</evidence>
<dbReference type="STRING" id="1123323.SAMN05216245_102121"/>
<evidence type="ECO:0000313" key="2">
    <source>
        <dbReference type="Proteomes" id="UP000198896"/>
    </source>
</evidence>
<dbReference type="Proteomes" id="UP000198896">
    <property type="component" value="Unassembled WGS sequence"/>
</dbReference>
<reference evidence="1 2" key="1">
    <citation type="submission" date="2016-10" db="EMBL/GenBank/DDBJ databases">
        <authorList>
            <person name="de Groot N.N."/>
        </authorList>
    </citation>
    <scope>NUCLEOTIDE SEQUENCE [LARGE SCALE GENOMIC DNA]</scope>
    <source>
        <strain evidence="1 2">DSM 9236</strain>
    </source>
</reference>